<evidence type="ECO:0000313" key="2">
    <source>
        <dbReference type="EMBL" id="MBG9389224.1"/>
    </source>
</evidence>
<reference evidence="2" key="1">
    <citation type="submission" date="2020-11" db="EMBL/GenBank/DDBJ databases">
        <title>Bacterial whole genome sequence for Caenimonas sp. DR4.4.</title>
        <authorList>
            <person name="Le V."/>
            <person name="Ko S.-R."/>
            <person name="Ahn C.-Y."/>
            <person name="Oh H.-M."/>
        </authorList>
    </citation>
    <scope>NUCLEOTIDE SEQUENCE</scope>
    <source>
        <strain evidence="2">DR4.4</strain>
    </source>
</reference>
<dbReference type="EMBL" id="JADWYS010000001">
    <property type="protein sequence ID" value="MBG9389224.1"/>
    <property type="molecule type" value="Genomic_DNA"/>
</dbReference>
<proteinExistence type="predicted"/>
<comment type="caution">
    <text evidence="2">The sequence shown here is derived from an EMBL/GenBank/DDBJ whole genome shotgun (WGS) entry which is preliminary data.</text>
</comment>
<evidence type="ECO:0000256" key="1">
    <source>
        <dbReference type="SAM" id="MobiDB-lite"/>
    </source>
</evidence>
<evidence type="ECO:0000313" key="3">
    <source>
        <dbReference type="Proteomes" id="UP000651050"/>
    </source>
</evidence>
<feature type="compositionally biased region" description="Polar residues" evidence="1">
    <location>
        <begin position="56"/>
        <end position="65"/>
    </location>
</feature>
<dbReference type="Proteomes" id="UP000651050">
    <property type="component" value="Unassembled WGS sequence"/>
</dbReference>
<dbReference type="RefSeq" id="WP_196987033.1">
    <property type="nucleotide sequence ID" value="NZ_JADWYS010000001.1"/>
</dbReference>
<organism evidence="2 3">
    <name type="scientific">Caenimonas aquaedulcis</name>
    <dbReference type="NCBI Taxonomy" id="2793270"/>
    <lineage>
        <taxon>Bacteria</taxon>
        <taxon>Pseudomonadati</taxon>
        <taxon>Pseudomonadota</taxon>
        <taxon>Betaproteobacteria</taxon>
        <taxon>Burkholderiales</taxon>
        <taxon>Comamonadaceae</taxon>
        <taxon>Caenimonas</taxon>
    </lineage>
</organism>
<dbReference type="AlphaFoldDB" id="A0A931MHX3"/>
<name>A0A931MHX3_9BURK</name>
<gene>
    <name evidence="2" type="ORF">I5803_14405</name>
</gene>
<feature type="compositionally biased region" description="Basic and acidic residues" evidence="1">
    <location>
        <begin position="22"/>
        <end position="33"/>
    </location>
</feature>
<protein>
    <submittedName>
        <fullName evidence="2">Uncharacterized protein</fullName>
    </submittedName>
</protein>
<accession>A0A931MHX3</accession>
<keyword evidence="3" id="KW-1185">Reference proteome</keyword>
<feature type="region of interest" description="Disordered" evidence="1">
    <location>
        <begin position="1"/>
        <end position="65"/>
    </location>
</feature>
<sequence>MIYLANDPAASRSGFRPEQGGDDGKAHSFDARRSRSGHAWPFPSRYAARPARQDSQKPAASDSGS</sequence>